<dbReference type="EMBL" id="JACEZS010000001">
    <property type="protein sequence ID" value="MBA5603937.1"/>
    <property type="molecule type" value="Genomic_DNA"/>
</dbReference>
<gene>
    <name evidence="1" type="ORF">H3H36_00985</name>
</gene>
<dbReference type="Proteomes" id="UP000566711">
    <property type="component" value="Unassembled WGS sequence"/>
</dbReference>
<evidence type="ECO:0008006" key="3">
    <source>
        <dbReference type="Google" id="ProtNLM"/>
    </source>
</evidence>
<dbReference type="AlphaFoldDB" id="A0A7W2EDI9"/>
<name>A0A7W2EDI9_9BURK</name>
<sequence>MTTIVVLPSGRTAPYTPSATQAVEQASVVSPAPAAGGAVKLSPGGLAAARLDAVPGLDPDATPLLWESPARDKVTSLIARNFFEPSLAGRLHGLGSALLARFYGDGTDASQAARPPRNGAGLYSPVAAAALGKPVVHGQGENRIALTIATTGGAQVSLTLDSGEDGLAVQMKSTGTLNQAARAALAKLADAFQEAVDGIAQSPPQLKLGGLLQFDPTVLASVDLHSVVKVATEPATTQTLDLHADSARRKVSFNGAAGAVHVNVDMSQVAALGNKAQQARAVGSYLQQVDLAAARGHGDASLVSMFKDAFAEMNSGYDAASLPAADGVRTSTLTLSGEDHALLTGLADFDAGITQTSKAVNKMRPLEHDGFSYQVAQNTSIGGRSQGDRFIAQHQRSQLCASYHMPAVPGGQLRLDGGPEDQNYDYYQLDDNASSDALMAYDQGRLKAASLRQSATQATHVMKYAMGHLISDRTTPVRRNLQRDLVEALAPDVKGAHPRSLDEILRRQQQLQEVAGLVPLQAYGDGAGN</sequence>
<evidence type="ECO:0000313" key="1">
    <source>
        <dbReference type="EMBL" id="MBA5603937.1"/>
    </source>
</evidence>
<organism evidence="1 2">
    <name type="scientific">Rugamonas fusca</name>
    <dbReference type="NCBI Taxonomy" id="2758568"/>
    <lineage>
        <taxon>Bacteria</taxon>
        <taxon>Pseudomonadati</taxon>
        <taxon>Pseudomonadota</taxon>
        <taxon>Betaproteobacteria</taxon>
        <taxon>Burkholderiales</taxon>
        <taxon>Oxalobacteraceae</taxon>
        <taxon>Telluria group</taxon>
        <taxon>Rugamonas</taxon>
    </lineage>
</organism>
<accession>A0A7W2EDI9</accession>
<protein>
    <recommendedName>
        <fullName evidence="3">Lactate dehydrogenase</fullName>
    </recommendedName>
</protein>
<keyword evidence="2" id="KW-1185">Reference proteome</keyword>
<reference evidence="1 2" key="1">
    <citation type="submission" date="2020-07" db="EMBL/GenBank/DDBJ databases">
        <title>Novel species isolated from subtropical streams in China.</title>
        <authorList>
            <person name="Lu H."/>
        </authorList>
    </citation>
    <scope>NUCLEOTIDE SEQUENCE [LARGE SCALE GENOMIC DNA]</scope>
    <source>
        <strain evidence="1 2">FT3S</strain>
    </source>
</reference>
<proteinExistence type="predicted"/>
<comment type="caution">
    <text evidence="1">The sequence shown here is derived from an EMBL/GenBank/DDBJ whole genome shotgun (WGS) entry which is preliminary data.</text>
</comment>
<evidence type="ECO:0000313" key="2">
    <source>
        <dbReference type="Proteomes" id="UP000566711"/>
    </source>
</evidence>
<dbReference type="RefSeq" id="WP_182213111.1">
    <property type="nucleotide sequence ID" value="NZ_JACEZS010000001.1"/>
</dbReference>